<dbReference type="Pfam" id="PF00775">
    <property type="entry name" value="Dioxygenase_C"/>
    <property type="match status" value="1"/>
</dbReference>
<dbReference type="EMBL" id="JAHFVK010000001">
    <property type="protein sequence ID" value="MBT2133126.1"/>
    <property type="molecule type" value="Genomic_DNA"/>
</dbReference>
<dbReference type="PANTHER" id="PTHR34315">
    <property type="match status" value="1"/>
</dbReference>
<proteinExistence type="predicted"/>
<keyword evidence="2" id="KW-0560">Oxidoreductase</keyword>
<dbReference type="Proteomes" id="UP000811255">
    <property type="component" value="Unassembled WGS sequence"/>
</dbReference>
<dbReference type="SUPFAM" id="SSF49482">
    <property type="entry name" value="Aromatic compound dioxygenase"/>
    <property type="match status" value="1"/>
</dbReference>
<gene>
    <name evidence="2" type="ORF">KK137_02165</name>
</gene>
<dbReference type="PROSITE" id="PS51318">
    <property type="entry name" value="TAT"/>
    <property type="match status" value="1"/>
</dbReference>
<dbReference type="RefSeq" id="WP_214534408.1">
    <property type="nucleotide sequence ID" value="NZ_JAHFVK010000001.1"/>
</dbReference>
<comment type="caution">
    <text evidence="2">The sequence shown here is derived from an EMBL/GenBank/DDBJ whole genome shotgun (WGS) entry which is preliminary data.</text>
</comment>
<dbReference type="InterPro" id="IPR015889">
    <property type="entry name" value="Intradiol_dOase_core"/>
</dbReference>
<organism evidence="2 3">
    <name type="scientific">Croceibacterium selenioxidans</name>
    <dbReference type="NCBI Taxonomy" id="2838833"/>
    <lineage>
        <taxon>Bacteria</taxon>
        <taxon>Pseudomonadati</taxon>
        <taxon>Pseudomonadota</taxon>
        <taxon>Alphaproteobacteria</taxon>
        <taxon>Sphingomonadales</taxon>
        <taxon>Erythrobacteraceae</taxon>
        <taxon>Croceibacterium</taxon>
    </lineage>
</organism>
<evidence type="ECO:0000313" key="3">
    <source>
        <dbReference type="Proteomes" id="UP000811255"/>
    </source>
</evidence>
<evidence type="ECO:0000259" key="1">
    <source>
        <dbReference type="Pfam" id="PF00775"/>
    </source>
</evidence>
<sequence length="257" mass="26917">MSQLSRDLAAGMDRRRVLGGIALGLGGVLAGCGSRAGAQDGATACMATPTETKGPFPADGSNGSQRPINVLDLDGVIRRDIRSGFAGMSGTAEGVPFELEIEIVGATCGVLPGHAIYLWQNDAKGAYSLYTHAETNYLRGLQPADAKGRVRFTSIVPGCYGGRYPHCHFEVFESAEAAVGGARPLLVSQLAFPQAECRAIYLNDARYGDSLSNLERLPIGRDFVFGDADAAGQARQTVVLTGDLAHGYRGVAKVALG</sequence>
<feature type="domain" description="Intradiol ring-cleavage dioxygenases" evidence="1">
    <location>
        <begin position="90"/>
        <end position="164"/>
    </location>
</feature>
<dbReference type="InterPro" id="IPR000627">
    <property type="entry name" value="Intradiol_dOase_C"/>
</dbReference>
<keyword evidence="2" id="KW-0223">Dioxygenase</keyword>
<reference evidence="2 3" key="1">
    <citation type="submission" date="2021-05" db="EMBL/GenBank/DDBJ databases">
        <title>Croceibacterium sp. LX-88 genome sequence.</title>
        <authorList>
            <person name="Luo X."/>
        </authorList>
    </citation>
    <scope>NUCLEOTIDE SEQUENCE [LARGE SCALE GENOMIC DNA]</scope>
    <source>
        <strain evidence="2 3">LX-88</strain>
    </source>
</reference>
<name>A0ABS5W0Y3_9SPHN</name>
<evidence type="ECO:0000313" key="2">
    <source>
        <dbReference type="EMBL" id="MBT2133126.1"/>
    </source>
</evidence>
<dbReference type="Gene3D" id="2.60.130.10">
    <property type="entry name" value="Aromatic compound dioxygenase"/>
    <property type="match status" value="1"/>
</dbReference>
<protein>
    <submittedName>
        <fullName evidence="2">Intradiol ring-cleavage dioxygenase</fullName>
    </submittedName>
</protein>
<dbReference type="GO" id="GO:0051213">
    <property type="term" value="F:dioxygenase activity"/>
    <property type="evidence" value="ECO:0007669"/>
    <property type="project" value="UniProtKB-KW"/>
</dbReference>
<dbReference type="InterPro" id="IPR006311">
    <property type="entry name" value="TAT_signal"/>
</dbReference>
<keyword evidence="3" id="KW-1185">Reference proteome</keyword>
<dbReference type="PROSITE" id="PS51257">
    <property type="entry name" value="PROKAR_LIPOPROTEIN"/>
    <property type="match status" value="1"/>
</dbReference>
<accession>A0ABS5W0Y3</accession>
<dbReference type="PANTHER" id="PTHR34315:SF1">
    <property type="entry name" value="INTRADIOL RING-CLEAVAGE DIOXYGENASES DOMAIN-CONTAINING PROTEIN-RELATED"/>
    <property type="match status" value="1"/>
</dbReference>